<dbReference type="Proteomes" id="UP000664480">
    <property type="component" value="Unassembled WGS sequence"/>
</dbReference>
<sequence>MRTQLTYILALFCICLSINSMAQGKRKTQVEIRGNQFFINGQPTYAGRFWKGNKIEGLLMNSRMVQGVFDDLNPETVHNWEYPDTKTWDADRNTNEFVSQMPNWKAHGLLSFTINLQGGSPFGYSQSQPWINSAFTEQGDLRDDYFLRLEKILDRADELGMVPIVGFFYFGQDERFVDEKAVILAVENAVDWILNKGYSNVLIEVNNECNVRYDHEILQPERVHELINLVKSKEKNGRRLLVSTSYGGGAVPKENVVKYSDFILLHGNGVKDPNNITAQVEATRKVPGYTDQPIVYNEDDHFNFDQDLNNFTAATAAYASWGFFDYRMKDEGFESGYQSVPVDWGINSDRKKGFFKLLKEITGF</sequence>
<keyword evidence="3" id="KW-1185">Reference proteome</keyword>
<organism evidence="2 3">
    <name type="scientific">Algoriphagus pacificus</name>
    <dbReference type="NCBI Taxonomy" id="2811234"/>
    <lineage>
        <taxon>Bacteria</taxon>
        <taxon>Pseudomonadati</taxon>
        <taxon>Bacteroidota</taxon>
        <taxon>Cytophagia</taxon>
        <taxon>Cytophagales</taxon>
        <taxon>Cyclobacteriaceae</taxon>
        <taxon>Algoriphagus</taxon>
    </lineage>
</organism>
<dbReference type="EMBL" id="JAFKCU010000001">
    <property type="protein sequence ID" value="MBN7813796.1"/>
    <property type="molecule type" value="Genomic_DNA"/>
</dbReference>
<evidence type="ECO:0000313" key="3">
    <source>
        <dbReference type="Proteomes" id="UP000664480"/>
    </source>
</evidence>
<reference evidence="2 3" key="1">
    <citation type="submission" date="2021-03" db="EMBL/GenBank/DDBJ databases">
        <title>novel species isolated from a fishpond in China.</title>
        <authorList>
            <person name="Lu H."/>
            <person name="Cai Z."/>
        </authorList>
    </citation>
    <scope>NUCLEOTIDE SEQUENCE [LARGE SCALE GENOMIC DNA]</scope>
    <source>
        <strain evidence="2 3">YJ13C</strain>
    </source>
</reference>
<name>A0ABS3CCA6_9BACT</name>
<evidence type="ECO:0008006" key="4">
    <source>
        <dbReference type="Google" id="ProtNLM"/>
    </source>
</evidence>
<comment type="caution">
    <text evidence="2">The sequence shown here is derived from an EMBL/GenBank/DDBJ whole genome shotgun (WGS) entry which is preliminary data.</text>
</comment>
<dbReference type="InterPro" id="IPR017853">
    <property type="entry name" value="GH"/>
</dbReference>
<feature type="signal peptide" evidence="1">
    <location>
        <begin position="1"/>
        <end position="22"/>
    </location>
</feature>
<dbReference type="SUPFAM" id="SSF51445">
    <property type="entry name" value="(Trans)glycosidases"/>
    <property type="match status" value="1"/>
</dbReference>
<accession>A0ABS3CCA6</accession>
<evidence type="ECO:0000313" key="2">
    <source>
        <dbReference type="EMBL" id="MBN7813796.1"/>
    </source>
</evidence>
<feature type="chain" id="PRO_5045088197" description="Cellulase (Glycosyl hydrolase family 5)" evidence="1">
    <location>
        <begin position="23"/>
        <end position="364"/>
    </location>
</feature>
<gene>
    <name evidence="2" type="ORF">J0A69_00070</name>
</gene>
<evidence type="ECO:0000256" key="1">
    <source>
        <dbReference type="SAM" id="SignalP"/>
    </source>
</evidence>
<dbReference type="Gene3D" id="3.20.20.80">
    <property type="entry name" value="Glycosidases"/>
    <property type="match status" value="1"/>
</dbReference>
<protein>
    <recommendedName>
        <fullName evidence="4">Cellulase (Glycosyl hydrolase family 5)</fullName>
    </recommendedName>
</protein>
<proteinExistence type="predicted"/>
<keyword evidence="1" id="KW-0732">Signal</keyword>